<keyword evidence="5 6" id="KW-0472">Membrane</keyword>
<dbReference type="InterPro" id="IPR051311">
    <property type="entry name" value="DedA_domain"/>
</dbReference>
<evidence type="ECO:0000256" key="4">
    <source>
        <dbReference type="ARBA" id="ARBA00022989"/>
    </source>
</evidence>
<evidence type="ECO:0000313" key="7">
    <source>
        <dbReference type="EMBL" id="TNJ37464.1"/>
    </source>
</evidence>
<evidence type="ECO:0000313" key="8">
    <source>
        <dbReference type="Proteomes" id="UP000309544"/>
    </source>
</evidence>
<keyword evidence="4 6" id="KW-1133">Transmembrane helix</keyword>
<keyword evidence="2" id="KW-1003">Cell membrane</keyword>
<dbReference type="EMBL" id="VDCI01000002">
    <property type="protein sequence ID" value="TNJ37464.1"/>
    <property type="molecule type" value="Genomic_DNA"/>
</dbReference>
<dbReference type="PANTHER" id="PTHR42709:SF6">
    <property type="entry name" value="UNDECAPRENYL PHOSPHATE TRANSPORTER A"/>
    <property type="match status" value="1"/>
</dbReference>
<protein>
    <submittedName>
        <fullName evidence="7">DedA family protein</fullName>
    </submittedName>
</protein>
<dbReference type="AlphaFoldDB" id="A0A5C4S1X7"/>
<gene>
    <name evidence="7" type="ORF">FGF68_04185</name>
</gene>
<evidence type="ECO:0000256" key="3">
    <source>
        <dbReference type="ARBA" id="ARBA00022692"/>
    </source>
</evidence>
<comment type="caution">
    <text evidence="7">The sequence shown here is derived from an EMBL/GenBank/DDBJ whole genome shotgun (WGS) entry which is preliminary data.</text>
</comment>
<accession>A0A5C4S1X7</accession>
<evidence type="ECO:0000256" key="2">
    <source>
        <dbReference type="ARBA" id="ARBA00022475"/>
    </source>
</evidence>
<evidence type="ECO:0000256" key="5">
    <source>
        <dbReference type="ARBA" id="ARBA00023136"/>
    </source>
</evidence>
<reference evidence="7 8" key="1">
    <citation type="submission" date="2019-05" db="EMBL/GenBank/DDBJ databases">
        <title>Draft Whole-Genome sequence of the green sulfur bacterium Prosthecochloris vibrioformis DSM 260.</title>
        <authorList>
            <person name="Meyer T.E."/>
            <person name="Kyndt J.A."/>
        </authorList>
    </citation>
    <scope>NUCLEOTIDE SEQUENCE [LARGE SCALE GENOMIC DNA]</scope>
    <source>
        <strain evidence="7 8">DSM 260</strain>
    </source>
</reference>
<organism evidence="7 8">
    <name type="scientific">Prosthecochloris vibrioformis</name>
    <name type="common">Chlorobium vibrioforme</name>
    <dbReference type="NCBI Taxonomy" id="1098"/>
    <lineage>
        <taxon>Bacteria</taxon>
        <taxon>Pseudomonadati</taxon>
        <taxon>Chlorobiota</taxon>
        <taxon>Chlorobiia</taxon>
        <taxon>Chlorobiales</taxon>
        <taxon>Chlorobiaceae</taxon>
        <taxon>Prosthecochloris</taxon>
    </lineage>
</organism>
<comment type="subcellular location">
    <subcellularLocation>
        <location evidence="1">Cell membrane</location>
        <topology evidence="1">Multi-pass membrane protein</topology>
    </subcellularLocation>
</comment>
<sequence>MLEAIIEYLKAADPSAVYLFLFLIAFAENVFPPIPGDLPVAFIGYLIPQTSGLSFTLSVLVSSVASTLGFLVLFLLSRTAGLKIYNSAEAPVTGWFARMAHKLFPPSEMETARERFSTHGYLAVLINRFLFGSRAVISIMTGFMHLKILPVTILAFISSVIWYILLLWAGYLLGENWQQVGSLLTAYTIPLTIILALIISYLLWRKKRGDVVP</sequence>
<feature type="transmembrane region" description="Helical" evidence="6">
    <location>
        <begin position="54"/>
        <end position="76"/>
    </location>
</feature>
<dbReference type="Proteomes" id="UP000309544">
    <property type="component" value="Unassembled WGS sequence"/>
</dbReference>
<keyword evidence="8" id="KW-1185">Reference proteome</keyword>
<feature type="transmembrane region" description="Helical" evidence="6">
    <location>
        <begin position="148"/>
        <end position="171"/>
    </location>
</feature>
<evidence type="ECO:0000256" key="1">
    <source>
        <dbReference type="ARBA" id="ARBA00004651"/>
    </source>
</evidence>
<dbReference type="GO" id="GO:0005886">
    <property type="term" value="C:plasma membrane"/>
    <property type="evidence" value="ECO:0007669"/>
    <property type="project" value="UniProtKB-SubCell"/>
</dbReference>
<feature type="transmembrane region" description="Helical" evidence="6">
    <location>
        <begin position="16"/>
        <end position="34"/>
    </location>
</feature>
<keyword evidence="3 6" id="KW-0812">Transmembrane</keyword>
<evidence type="ECO:0000256" key="6">
    <source>
        <dbReference type="SAM" id="Phobius"/>
    </source>
</evidence>
<proteinExistence type="predicted"/>
<dbReference type="PANTHER" id="PTHR42709">
    <property type="entry name" value="ALKALINE PHOSPHATASE LIKE PROTEIN"/>
    <property type="match status" value="1"/>
</dbReference>
<name>A0A5C4S1X7_PROVB</name>
<feature type="transmembrane region" description="Helical" evidence="6">
    <location>
        <begin position="183"/>
        <end position="204"/>
    </location>
</feature>